<reference evidence="1" key="2">
    <citation type="submission" date="2020-11" db="EMBL/GenBank/DDBJ databases">
        <authorList>
            <person name="McCartney M.A."/>
            <person name="Auch B."/>
            <person name="Kono T."/>
            <person name="Mallez S."/>
            <person name="Becker A."/>
            <person name="Gohl D.M."/>
            <person name="Silverstein K.A.T."/>
            <person name="Koren S."/>
            <person name="Bechman K.B."/>
            <person name="Herman A."/>
            <person name="Abrahante J.E."/>
            <person name="Garbe J."/>
        </authorList>
    </citation>
    <scope>NUCLEOTIDE SEQUENCE</scope>
    <source>
        <strain evidence="1">Duluth1</strain>
        <tissue evidence="1">Whole animal</tissue>
    </source>
</reference>
<organism evidence="1 2">
    <name type="scientific">Dreissena polymorpha</name>
    <name type="common">Zebra mussel</name>
    <name type="synonym">Mytilus polymorpha</name>
    <dbReference type="NCBI Taxonomy" id="45954"/>
    <lineage>
        <taxon>Eukaryota</taxon>
        <taxon>Metazoa</taxon>
        <taxon>Spiralia</taxon>
        <taxon>Lophotrochozoa</taxon>
        <taxon>Mollusca</taxon>
        <taxon>Bivalvia</taxon>
        <taxon>Autobranchia</taxon>
        <taxon>Heteroconchia</taxon>
        <taxon>Euheterodonta</taxon>
        <taxon>Imparidentia</taxon>
        <taxon>Neoheterodontei</taxon>
        <taxon>Myida</taxon>
        <taxon>Dreissenoidea</taxon>
        <taxon>Dreissenidae</taxon>
        <taxon>Dreissena</taxon>
    </lineage>
</organism>
<gene>
    <name evidence="1" type="ORF">DPMN_036973</name>
</gene>
<evidence type="ECO:0000313" key="2">
    <source>
        <dbReference type="Proteomes" id="UP000828390"/>
    </source>
</evidence>
<accession>A0A9D4RLX8</accession>
<name>A0A9D4RLX8_DREPO</name>
<evidence type="ECO:0000313" key="1">
    <source>
        <dbReference type="EMBL" id="KAH3873736.1"/>
    </source>
</evidence>
<sequence>MEHYLSVVRRESLIVPLQGSLLTIGSSLCTPANKHEKSSSLTALLQHSIGLSVQQLEVSNPNDVIIQPESLTTLKASAETMLSVTADVVSLNNRKSDSVEKLSGPEDRQFDNMKRKHNKALTSRRHAFDSVKSSVWKTYCLTARDVIIPDE</sequence>
<comment type="caution">
    <text evidence="1">The sequence shown here is derived from an EMBL/GenBank/DDBJ whole genome shotgun (WGS) entry which is preliminary data.</text>
</comment>
<reference evidence="1" key="1">
    <citation type="journal article" date="2019" name="bioRxiv">
        <title>The Genome of the Zebra Mussel, Dreissena polymorpha: A Resource for Invasive Species Research.</title>
        <authorList>
            <person name="McCartney M.A."/>
            <person name="Auch B."/>
            <person name="Kono T."/>
            <person name="Mallez S."/>
            <person name="Zhang Y."/>
            <person name="Obille A."/>
            <person name="Becker A."/>
            <person name="Abrahante J.E."/>
            <person name="Garbe J."/>
            <person name="Badalamenti J.P."/>
            <person name="Herman A."/>
            <person name="Mangelson H."/>
            <person name="Liachko I."/>
            <person name="Sullivan S."/>
            <person name="Sone E.D."/>
            <person name="Koren S."/>
            <person name="Silverstein K.A.T."/>
            <person name="Beckman K.B."/>
            <person name="Gohl D.M."/>
        </authorList>
    </citation>
    <scope>NUCLEOTIDE SEQUENCE</scope>
    <source>
        <strain evidence="1">Duluth1</strain>
        <tissue evidence="1">Whole animal</tissue>
    </source>
</reference>
<dbReference type="Proteomes" id="UP000828390">
    <property type="component" value="Unassembled WGS sequence"/>
</dbReference>
<keyword evidence="2" id="KW-1185">Reference proteome</keyword>
<dbReference type="AlphaFoldDB" id="A0A9D4RLX8"/>
<protein>
    <submittedName>
        <fullName evidence="1">Uncharacterized protein</fullName>
    </submittedName>
</protein>
<dbReference type="EMBL" id="JAIWYP010000002">
    <property type="protein sequence ID" value="KAH3873736.1"/>
    <property type="molecule type" value="Genomic_DNA"/>
</dbReference>
<proteinExistence type="predicted"/>